<reference evidence="16 17" key="1">
    <citation type="journal article" date="2015" name="Genome Biol. Evol.">
        <title>Comparative Genomics of a Bacterivorous Green Alga Reveals Evolutionary Causalities and Consequences of Phago-Mixotrophic Mode of Nutrition.</title>
        <authorList>
            <person name="Burns J.A."/>
            <person name="Paasch A."/>
            <person name="Narechania A."/>
            <person name="Kim E."/>
        </authorList>
    </citation>
    <scope>NUCLEOTIDE SEQUENCE [LARGE SCALE GENOMIC DNA]</scope>
    <source>
        <strain evidence="16 17">PLY_AMNH</strain>
    </source>
</reference>
<gene>
    <name evidence="16" type="ORF">CYMTET_55818</name>
</gene>
<dbReference type="EMBL" id="LGRX02035606">
    <property type="protein sequence ID" value="KAK3233913.1"/>
    <property type="molecule type" value="Genomic_DNA"/>
</dbReference>
<dbReference type="Proteomes" id="UP001190700">
    <property type="component" value="Unassembled WGS sequence"/>
</dbReference>
<comment type="subcellular location">
    <subcellularLocation>
        <location evidence="2">Membrane</location>
    </subcellularLocation>
    <subcellularLocation>
        <location evidence="1">Plastid</location>
        <location evidence="1">Chloroplast</location>
    </subcellularLocation>
</comment>
<dbReference type="Pfam" id="PF00355">
    <property type="entry name" value="Rieske"/>
    <property type="match status" value="1"/>
</dbReference>
<comment type="caution">
    <text evidence="16">The sequence shown here is derived from an EMBL/GenBank/DDBJ whole genome shotgun (WGS) entry which is preliminary data.</text>
</comment>
<evidence type="ECO:0000256" key="2">
    <source>
        <dbReference type="ARBA" id="ARBA00004370"/>
    </source>
</evidence>
<evidence type="ECO:0000256" key="4">
    <source>
        <dbReference type="ARBA" id="ARBA00022640"/>
    </source>
</evidence>
<feature type="region of interest" description="Disordered" evidence="14">
    <location>
        <begin position="63"/>
        <end position="82"/>
    </location>
</feature>
<keyword evidence="7" id="KW-0479">Metal-binding</keyword>
<evidence type="ECO:0000313" key="17">
    <source>
        <dbReference type="Proteomes" id="UP001190700"/>
    </source>
</evidence>
<evidence type="ECO:0000256" key="10">
    <source>
        <dbReference type="ARBA" id="ARBA00023002"/>
    </source>
</evidence>
<proteinExistence type="predicted"/>
<keyword evidence="3" id="KW-0150">Chloroplast</keyword>
<dbReference type="GO" id="GO:0016020">
    <property type="term" value="C:membrane"/>
    <property type="evidence" value="ECO:0007669"/>
    <property type="project" value="UniProtKB-SubCell"/>
</dbReference>
<dbReference type="GO" id="GO:0046872">
    <property type="term" value="F:metal ion binding"/>
    <property type="evidence" value="ECO:0007669"/>
    <property type="project" value="UniProtKB-KW"/>
</dbReference>
<dbReference type="Gene3D" id="2.102.10.10">
    <property type="entry name" value="Rieske [2Fe-2S] iron-sulphur domain"/>
    <property type="match status" value="1"/>
</dbReference>
<dbReference type="SUPFAM" id="SSF55961">
    <property type="entry name" value="Bet v1-like"/>
    <property type="match status" value="1"/>
</dbReference>
<evidence type="ECO:0000256" key="8">
    <source>
        <dbReference type="ARBA" id="ARBA00022946"/>
    </source>
</evidence>
<dbReference type="GO" id="GO:0009507">
    <property type="term" value="C:chloroplast"/>
    <property type="evidence" value="ECO:0007669"/>
    <property type="project" value="UniProtKB-SubCell"/>
</dbReference>
<keyword evidence="10" id="KW-0560">Oxidoreductase</keyword>
<dbReference type="InterPro" id="IPR013626">
    <property type="entry name" value="PaO"/>
</dbReference>
<evidence type="ECO:0000256" key="9">
    <source>
        <dbReference type="ARBA" id="ARBA00022989"/>
    </source>
</evidence>
<keyword evidence="17" id="KW-1185">Reference proteome</keyword>
<evidence type="ECO:0000313" key="16">
    <source>
        <dbReference type="EMBL" id="KAK3233913.1"/>
    </source>
</evidence>
<evidence type="ECO:0000256" key="12">
    <source>
        <dbReference type="ARBA" id="ARBA00023014"/>
    </source>
</evidence>
<dbReference type="PANTHER" id="PTHR21266:SF32">
    <property type="entry name" value="CHOLESTEROL 7-DESATURASE NVD"/>
    <property type="match status" value="1"/>
</dbReference>
<keyword evidence="5" id="KW-0812">Transmembrane</keyword>
<dbReference type="Gene3D" id="3.90.380.10">
    <property type="entry name" value="Naphthalene 1,2-dioxygenase Alpha Subunit, Chain A, domain 1"/>
    <property type="match status" value="1"/>
</dbReference>
<protein>
    <recommendedName>
        <fullName evidence="15">Rieske domain-containing protein</fullName>
    </recommendedName>
</protein>
<keyword evidence="13" id="KW-0472">Membrane</keyword>
<feature type="domain" description="Rieske" evidence="15">
    <location>
        <begin position="101"/>
        <end position="206"/>
    </location>
</feature>
<evidence type="ECO:0000256" key="11">
    <source>
        <dbReference type="ARBA" id="ARBA00023004"/>
    </source>
</evidence>
<evidence type="ECO:0000259" key="15">
    <source>
        <dbReference type="PROSITE" id="PS51296"/>
    </source>
</evidence>
<keyword evidence="6" id="KW-0001">2Fe-2S</keyword>
<organism evidence="16 17">
    <name type="scientific">Cymbomonas tetramitiformis</name>
    <dbReference type="NCBI Taxonomy" id="36881"/>
    <lineage>
        <taxon>Eukaryota</taxon>
        <taxon>Viridiplantae</taxon>
        <taxon>Chlorophyta</taxon>
        <taxon>Pyramimonadophyceae</taxon>
        <taxon>Pyramimonadales</taxon>
        <taxon>Pyramimonadaceae</taxon>
        <taxon>Cymbomonas</taxon>
    </lineage>
</organism>
<evidence type="ECO:0000256" key="13">
    <source>
        <dbReference type="ARBA" id="ARBA00023136"/>
    </source>
</evidence>
<accession>A0AAE0BDD2</accession>
<sequence>MKERFASTGVAQQAQFVSLRRAASLQRPASSSPGRAVYRREEAARSVSLRTLRRSFRATRAAASMDASIRPSRLSQNQQGKEALPAPLDALEKFEWRKQWYAVGWERDFIPGRPTKVTLFDEDYVILTRSGAAPVCLLDKCPHRLAALSEGRMTESGHLQCAYHGWAFDGISGACVDVPQAGEPPANPRACATALPCMEAQGLVWVLPTPLTSEALLNVRGPVLVPEMSDPAFKVIPIVREFPIDYAVLMENLIDFDHGPFAHQNPGFDLYSGSAKYPQNVESVMCDDEFKIFMTTAAQPKSIKQEGAQAKSDQKEKVLMATCEFHAPCHVRTCRRDADGNTSFINAFWAVPTGIGRSRLLLAGVVKGPIVPPRWVMHIFLNNFLDQDTFLLATEQAYVLNAELDAERASTPLRRTSLYCYQSPGEKLLIAVGKYLDVVVPKMPNRYAQLTGTCFTCPPREVVLDRWQQHTALCPDSLRFVRICAAVRATAAVVSVVTLGGILTQVALGVGARVGTTEPMATVVCTIAGVTVETICRSPLSCIMLAVIGLLAWITHRLINEFKFKYTEEYSNRDLNRIAAVYPDAVN</sequence>
<dbReference type="GO" id="GO:0010277">
    <property type="term" value="F:chlorophyllide a oxygenase activity"/>
    <property type="evidence" value="ECO:0007669"/>
    <property type="project" value="InterPro"/>
</dbReference>
<evidence type="ECO:0000256" key="7">
    <source>
        <dbReference type="ARBA" id="ARBA00022723"/>
    </source>
</evidence>
<keyword evidence="11" id="KW-0408">Iron</keyword>
<evidence type="ECO:0000256" key="14">
    <source>
        <dbReference type="SAM" id="MobiDB-lite"/>
    </source>
</evidence>
<evidence type="ECO:0000256" key="1">
    <source>
        <dbReference type="ARBA" id="ARBA00004229"/>
    </source>
</evidence>
<dbReference type="PANTHER" id="PTHR21266">
    <property type="entry name" value="IRON-SULFUR DOMAIN CONTAINING PROTEIN"/>
    <property type="match status" value="1"/>
</dbReference>
<evidence type="ECO:0000256" key="6">
    <source>
        <dbReference type="ARBA" id="ARBA00022714"/>
    </source>
</evidence>
<keyword evidence="4" id="KW-0934">Plastid</keyword>
<name>A0AAE0BDD2_9CHLO</name>
<dbReference type="GO" id="GO:0051537">
    <property type="term" value="F:2 iron, 2 sulfur cluster binding"/>
    <property type="evidence" value="ECO:0007669"/>
    <property type="project" value="UniProtKB-KW"/>
</dbReference>
<dbReference type="InterPro" id="IPR017941">
    <property type="entry name" value="Rieske_2Fe-2S"/>
</dbReference>
<evidence type="ECO:0000256" key="3">
    <source>
        <dbReference type="ARBA" id="ARBA00022528"/>
    </source>
</evidence>
<dbReference type="InterPro" id="IPR036922">
    <property type="entry name" value="Rieske_2Fe-2S_sf"/>
</dbReference>
<evidence type="ECO:0000256" key="5">
    <source>
        <dbReference type="ARBA" id="ARBA00022692"/>
    </source>
</evidence>
<keyword evidence="8" id="KW-0809">Transit peptide</keyword>
<dbReference type="SUPFAM" id="SSF50022">
    <property type="entry name" value="ISP domain"/>
    <property type="match status" value="1"/>
</dbReference>
<dbReference type="AlphaFoldDB" id="A0AAE0BDD2"/>
<dbReference type="InterPro" id="IPR050584">
    <property type="entry name" value="Cholesterol_7-desaturase"/>
</dbReference>
<keyword evidence="9" id="KW-1133">Transmembrane helix</keyword>
<dbReference type="Pfam" id="PF08417">
    <property type="entry name" value="PaO"/>
    <property type="match status" value="1"/>
</dbReference>
<dbReference type="PROSITE" id="PS51296">
    <property type="entry name" value="RIESKE"/>
    <property type="match status" value="1"/>
</dbReference>
<keyword evidence="12" id="KW-0411">Iron-sulfur</keyword>